<evidence type="ECO:0000313" key="3">
    <source>
        <dbReference type="Proteomes" id="UP000677054"/>
    </source>
</evidence>
<keyword evidence="3" id="KW-1185">Reference proteome</keyword>
<reference evidence="2" key="1">
    <citation type="submission" date="2020-11" db="EMBL/GenBank/DDBJ databases">
        <authorList>
            <person name="Tran Van P."/>
        </authorList>
    </citation>
    <scope>NUCLEOTIDE SEQUENCE</scope>
</reference>
<gene>
    <name evidence="2" type="ORF">DSTB1V02_LOCUS1934</name>
</gene>
<accession>A0A7R8X764</accession>
<dbReference type="Pfam" id="PF16984">
    <property type="entry name" value="Grp7_allergen"/>
    <property type="match status" value="1"/>
</dbReference>
<organism evidence="2">
    <name type="scientific">Darwinula stevensoni</name>
    <dbReference type="NCBI Taxonomy" id="69355"/>
    <lineage>
        <taxon>Eukaryota</taxon>
        <taxon>Metazoa</taxon>
        <taxon>Ecdysozoa</taxon>
        <taxon>Arthropoda</taxon>
        <taxon>Crustacea</taxon>
        <taxon>Oligostraca</taxon>
        <taxon>Ostracoda</taxon>
        <taxon>Podocopa</taxon>
        <taxon>Podocopida</taxon>
        <taxon>Darwinulocopina</taxon>
        <taxon>Darwinuloidea</taxon>
        <taxon>Darwinulidae</taxon>
        <taxon>Darwinula</taxon>
    </lineage>
</organism>
<dbReference type="AlphaFoldDB" id="A0A7R8X764"/>
<proteinExistence type="predicted"/>
<dbReference type="Proteomes" id="UP000677054">
    <property type="component" value="Unassembled WGS sequence"/>
</dbReference>
<protein>
    <submittedName>
        <fullName evidence="2">Uncharacterized protein</fullName>
    </submittedName>
</protein>
<dbReference type="InterPro" id="IPR038602">
    <property type="entry name" value="Mite_allergen_7_sf"/>
</dbReference>
<sequence length="262" mass="29196">MVEVLTGIGRACFRIQKGCSNVPASEWNSLDGNATRPERKKENGEPAFDLSGMLPPNEVVDTALGLAFVAFDRVGNLAPLRPVEWAIEGRRVVIPYTGLEIPLGVTVRLTEGIATGLQTAIRHGEATLRKEGRTFIVTAPVLLKLAQFNYTLEFQALFLNFRGKVRADVDDILVDMEARMSIELPHARSVEISKFEILNVEGMKVRLEGSEASGVNRFLDIVVRQARRLFPEVVHDFLEPIGKYALEKSCEMGFQMLNKLDR</sequence>
<dbReference type="Gene3D" id="3.15.10.50">
    <property type="match status" value="1"/>
</dbReference>
<name>A0A7R8X764_9CRUS</name>
<feature type="region of interest" description="Disordered" evidence="1">
    <location>
        <begin position="26"/>
        <end position="49"/>
    </location>
</feature>
<dbReference type="EMBL" id="CAJPEV010000199">
    <property type="protein sequence ID" value="CAG0882228.1"/>
    <property type="molecule type" value="Genomic_DNA"/>
</dbReference>
<evidence type="ECO:0000256" key="1">
    <source>
        <dbReference type="SAM" id="MobiDB-lite"/>
    </source>
</evidence>
<evidence type="ECO:0000313" key="2">
    <source>
        <dbReference type="EMBL" id="CAD7241958.1"/>
    </source>
</evidence>
<dbReference type="EMBL" id="LR899716">
    <property type="protein sequence ID" value="CAD7241958.1"/>
    <property type="molecule type" value="Genomic_DNA"/>
</dbReference>
<dbReference type="InterPro" id="IPR020234">
    <property type="entry name" value="Mite_allergen_group-7"/>
</dbReference>